<reference evidence="3" key="2">
    <citation type="submission" date="2022-03" db="EMBL/GenBank/DDBJ databases">
        <title>Draft title - Genomic analysis of global carrot germplasm unveils the trajectory of domestication and the origin of high carotenoid orange carrot.</title>
        <authorList>
            <person name="Iorizzo M."/>
            <person name="Ellison S."/>
            <person name="Senalik D."/>
            <person name="Macko-Podgorni A."/>
            <person name="Grzebelus D."/>
            <person name="Bostan H."/>
            <person name="Rolling W."/>
            <person name="Curaba J."/>
            <person name="Simon P."/>
        </authorList>
    </citation>
    <scope>NUCLEOTIDE SEQUENCE</scope>
    <source>
        <tissue evidence="3">Leaf</tissue>
    </source>
</reference>
<dbReference type="AlphaFoldDB" id="A0AAF0XR63"/>
<sequence length="223" mass="25434">MDKFVIKTKRPRSPGSVNKNSGAKSGAKTDSGSNASVPNPIPNAPVEERASTEFNSEELISDPGLRIPIAEYNVNIRDQVRRAYIAKGPFQITDYNFPKKQLNKEMRSFQANWFKEFDWLEYSVAKDEAYCLWCYLFKPDREENTGKNAFTTAGFNNWKKALVVFRAHVGSVGSSHNEATRHCQAFKNQRQSISHIFSAQGYEIEVDYRKRLTAVLNVIRLQT</sequence>
<reference evidence="3" key="1">
    <citation type="journal article" date="2016" name="Nat. Genet.">
        <title>A high-quality carrot genome assembly provides new insights into carotenoid accumulation and asterid genome evolution.</title>
        <authorList>
            <person name="Iorizzo M."/>
            <person name="Ellison S."/>
            <person name="Senalik D."/>
            <person name="Zeng P."/>
            <person name="Satapoomin P."/>
            <person name="Huang J."/>
            <person name="Bowman M."/>
            <person name="Iovene M."/>
            <person name="Sanseverino W."/>
            <person name="Cavagnaro P."/>
            <person name="Yildiz M."/>
            <person name="Macko-Podgorni A."/>
            <person name="Moranska E."/>
            <person name="Grzebelus E."/>
            <person name="Grzebelus D."/>
            <person name="Ashrafi H."/>
            <person name="Zheng Z."/>
            <person name="Cheng S."/>
            <person name="Spooner D."/>
            <person name="Van Deynze A."/>
            <person name="Simon P."/>
        </authorList>
    </citation>
    <scope>NUCLEOTIDE SEQUENCE</scope>
    <source>
        <tissue evidence="3">Leaf</tissue>
    </source>
</reference>
<dbReference type="EMBL" id="CP093350">
    <property type="protein sequence ID" value="WOH11777.1"/>
    <property type="molecule type" value="Genomic_DNA"/>
</dbReference>
<dbReference type="InterPro" id="IPR025398">
    <property type="entry name" value="DUF4371"/>
</dbReference>
<keyword evidence="4" id="KW-1185">Reference proteome</keyword>
<protein>
    <recommendedName>
        <fullName evidence="2">TTF-type domain-containing protein</fullName>
    </recommendedName>
</protein>
<organism evidence="3 4">
    <name type="scientific">Daucus carota subsp. sativus</name>
    <name type="common">Carrot</name>
    <dbReference type="NCBI Taxonomy" id="79200"/>
    <lineage>
        <taxon>Eukaryota</taxon>
        <taxon>Viridiplantae</taxon>
        <taxon>Streptophyta</taxon>
        <taxon>Embryophyta</taxon>
        <taxon>Tracheophyta</taxon>
        <taxon>Spermatophyta</taxon>
        <taxon>Magnoliopsida</taxon>
        <taxon>eudicotyledons</taxon>
        <taxon>Gunneridae</taxon>
        <taxon>Pentapetalae</taxon>
        <taxon>asterids</taxon>
        <taxon>campanulids</taxon>
        <taxon>Apiales</taxon>
        <taxon>Apiaceae</taxon>
        <taxon>Apioideae</taxon>
        <taxon>Scandiceae</taxon>
        <taxon>Daucinae</taxon>
        <taxon>Daucus</taxon>
        <taxon>Daucus sect. Daucus</taxon>
    </lineage>
</organism>
<dbReference type="InterPro" id="IPR006580">
    <property type="entry name" value="Znf_TTF"/>
</dbReference>
<feature type="compositionally biased region" description="Basic residues" evidence="1">
    <location>
        <begin position="1"/>
        <end position="12"/>
    </location>
</feature>
<feature type="region of interest" description="Disordered" evidence="1">
    <location>
        <begin position="1"/>
        <end position="55"/>
    </location>
</feature>
<evidence type="ECO:0000313" key="4">
    <source>
        <dbReference type="Proteomes" id="UP000077755"/>
    </source>
</evidence>
<dbReference type="PANTHER" id="PTHR45749:SF37">
    <property type="entry name" value="OS05G0311600 PROTEIN"/>
    <property type="match status" value="1"/>
</dbReference>
<dbReference type="PANTHER" id="PTHR45749">
    <property type="match status" value="1"/>
</dbReference>
<dbReference type="Proteomes" id="UP000077755">
    <property type="component" value="Chromosome 8"/>
</dbReference>
<name>A0AAF0XR63_DAUCS</name>
<feature type="domain" description="TTF-type" evidence="2">
    <location>
        <begin position="105"/>
        <end position="199"/>
    </location>
</feature>
<evidence type="ECO:0000256" key="1">
    <source>
        <dbReference type="SAM" id="MobiDB-lite"/>
    </source>
</evidence>
<feature type="compositionally biased region" description="Polar residues" evidence="1">
    <location>
        <begin position="15"/>
        <end position="37"/>
    </location>
</feature>
<proteinExistence type="predicted"/>
<accession>A0AAF0XR63</accession>
<evidence type="ECO:0000313" key="3">
    <source>
        <dbReference type="EMBL" id="WOH11777.1"/>
    </source>
</evidence>
<gene>
    <name evidence="3" type="ORF">DCAR_0831269</name>
</gene>
<evidence type="ECO:0000259" key="2">
    <source>
        <dbReference type="SMART" id="SM00597"/>
    </source>
</evidence>
<dbReference type="Pfam" id="PF14291">
    <property type="entry name" value="DUF4371"/>
    <property type="match status" value="1"/>
</dbReference>
<dbReference type="SMART" id="SM00597">
    <property type="entry name" value="ZnF_TTF"/>
    <property type="match status" value="1"/>
</dbReference>